<dbReference type="RefSeq" id="XP_003880195.1">
    <property type="nucleotide sequence ID" value="XM_003880146.1"/>
</dbReference>
<feature type="compositionally biased region" description="Basic and acidic residues" evidence="1">
    <location>
        <begin position="9"/>
        <end position="23"/>
    </location>
</feature>
<evidence type="ECO:0000256" key="1">
    <source>
        <dbReference type="SAM" id="MobiDB-lite"/>
    </source>
</evidence>
<feature type="compositionally biased region" description="Polar residues" evidence="1">
    <location>
        <begin position="81"/>
        <end position="94"/>
    </location>
</feature>
<dbReference type="AlphaFoldDB" id="F0V8W9"/>
<organism evidence="2 4">
    <name type="scientific">Neospora caninum (strain Liverpool)</name>
    <dbReference type="NCBI Taxonomy" id="572307"/>
    <lineage>
        <taxon>Eukaryota</taxon>
        <taxon>Sar</taxon>
        <taxon>Alveolata</taxon>
        <taxon>Apicomplexa</taxon>
        <taxon>Conoidasida</taxon>
        <taxon>Coccidia</taxon>
        <taxon>Eucoccidiorida</taxon>
        <taxon>Eimeriorina</taxon>
        <taxon>Sarcocystidae</taxon>
        <taxon>Neospora</taxon>
    </lineage>
</organism>
<feature type="compositionally biased region" description="Basic and acidic residues" evidence="1">
    <location>
        <begin position="65"/>
        <end position="74"/>
    </location>
</feature>
<dbReference type="EMBL" id="FR823382">
    <property type="protein sequence ID" value="CBZ50160.1"/>
    <property type="molecule type" value="Genomic_DNA"/>
</dbReference>
<reference evidence="3" key="4">
    <citation type="journal article" date="2015" name="PLoS ONE">
        <title>Comprehensive Evaluation of Toxoplasma gondii VEG and Neospora caninum LIV Genomes with Tachyzoite Stage Transcriptome and Proteome Defines Novel Transcript Features.</title>
        <authorList>
            <person name="Ramaprasad A."/>
            <person name="Mourier T."/>
            <person name="Naeem R."/>
            <person name="Malas T.B."/>
            <person name="Moussa E."/>
            <person name="Panigrahi A."/>
            <person name="Vermont S.J."/>
            <person name="Otto T.D."/>
            <person name="Wastling J."/>
            <person name="Pain A."/>
        </authorList>
    </citation>
    <scope>NUCLEOTIDE SEQUENCE</scope>
    <source>
        <strain evidence="3">Liverpool</strain>
    </source>
</reference>
<reference evidence="2" key="2">
    <citation type="submission" date="2011-03" db="EMBL/GenBank/DDBJ databases">
        <title>Comparative genomics and transcriptomics of Neospora caninum and Toxoplasma gondii.</title>
        <authorList>
            <person name="Reid A.J."/>
            <person name="Sohal A."/>
            <person name="Harris D."/>
            <person name="Quail M."/>
            <person name="Sanders M."/>
            <person name="Berriman M."/>
            <person name="Wastling J.M."/>
            <person name="Pain A."/>
        </authorList>
    </citation>
    <scope>NUCLEOTIDE SEQUENCE</scope>
    <source>
        <strain evidence="2">Liverpool</strain>
    </source>
</reference>
<evidence type="ECO:0000313" key="2">
    <source>
        <dbReference type="EMBL" id="CBZ50160.1"/>
    </source>
</evidence>
<evidence type="ECO:0000313" key="3">
    <source>
        <dbReference type="EMBL" id="CEL64755.1"/>
    </source>
</evidence>
<reference evidence="2" key="1">
    <citation type="submission" date="2011-02" db="EMBL/GenBank/DDBJ databases">
        <authorList>
            <person name="Aslett M."/>
        </authorList>
    </citation>
    <scope>NUCLEOTIDE SEQUENCE</scope>
    <source>
        <strain evidence="2">Liverpool</strain>
    </source>
</reference>
<feature type="compositionally biased region" description="Acidic residues" evidence="1">
    <location>
        <begin position="50"/>
        <end position="61"/>
    </location>
</feature>
<dbReference type="GeneID" id="13446218"/>
<accession>F0V8W9</accession>
<feature type="region of interest" description="Disordered" evidence="1">
    <location>
        <begin position="1"/>
        <end position="101"/>
    </location>
</feature>
<dbReference type="Proteomes" id="UP000007494">
    <property type="component" value="Chromosome II"/>
</dbReference>
<dbReference type="InParanoid" id="F0V8W9"/>
<keyword evidence="4" id="KW-1185">Reference proteome</keyword>
<protein>
    <submittedName>
        <fullName evidence="2">Uncharacterized protein</fullName>
    </submittedName>
</protein>
<reference evidence="4" key="3">
    <citation type="journal article" date="2012" name="PLoS Pathog.">
        <title>Comparative genomics of the apicomplexan parasites Toxoplasma gondii and Neospora caninum: Coccidia differing in host range and transmission strategy.</title>
        <authorList>
            <person name="Reid A.J."/>
            <person name="Vermont S.J."/>
            <person name="Cotton J.A."/>
            <person name="Harris D."/>
            <person name="Hill-Cawthorne G.A."/>
            <person name="Konen-Waisman S."/>
            <person name="Latham S.M."/>
            <person name="Mourier T."/>
            <person name="Norton R."/>
            <person name="Quail M.A."/>
            <person name="Sanders M."/>
            <person name="Shanmugam D."/>
            <person name="Sohal A."/>
            <person name="Wasmuth J.D."/>
            <person name="Brunk B."/>
            <person name="Grigg M.E."/>
            <person name="Howard J.C."/>
            <person name="Parkinson J."/>
            <person name="Roos D.S."/>
            <person name="Trees A.J."/>
            <person name="Berriman M."/>
            <person name="Pain A."/>
            <person name="Wastling J.M."/>
        </authorList>
    </citation>
    <scope>NUCLEOTIDE SEQUENCE [LARGE SCALE GENOMIC DNA]</scope>
    <source>
        <strain evidence="4">Liverpool</strain>
    </source>
</reference>
<sequence>MQDDEQFDVEEHAIDEEPVHGAEPDSEEQEDGVPVTDEEQVEDTEHVIDEQLEVEDEEMGDMQESAEHRQERSLRCLPVTNRPNHLDSSWTDRQAVQLRAA</sequence>
<proteinExistence type="predicted"/>
<name>F0V8W9_NEOCL</name>
<dbReference type="EMBL" id="LN714476">
    <property type="protein sequence ID" value="CEL64755.1"/>
    <property type="molecule type" value="Genomic_DNA"/>
</dbReference>
<feature type="compositionally biased region" description="Acidic residues" evidence="1">
    <location>
        <begin position="24"/>
        <end position="42"/>
    </location>
</feature>
<dbReference type="eggNOG" id="ENOG502TMRV">
    <property type="taxonomic scope" value="Eukaryota"/>
</dbReference>
<gene>
    <name evidence="3" type="ORF">BN1204_006360</name>
    <name evidence="2" type="ORF">NCLIV_006360</name>
</gene>
<evidence type="ECO:0000313" key="4">
    <source>
        <dbReference type="Proteomes" id="UP000007494"/>
    </source>
</evidence>
<dbReference type="VEuPathDB" id="ToxoDB:NCLIV_006360"/>